<dbReference type="InterPro" id="IPR008983">
    <property type="entry name" value="Tumour_necrosis_fac-like_dom"/>
</dbReference>
<dbReference type="Proteomes" id="UP001596039">
    <property type="component" value="Unassembled WGS sequence"/>
</dbReference>
<protein>
    <recommendedName>
        <fullName evidence="4">Collagen-like protein</fullName>
    </recommendedName>
</protein>
<evidence type="ECO:0000256" key="1">
    <source>
        <dbReference type="SAM" id="MobiDB-lite"/>
    </source>
</evidence>
<dbReference type="EMBL" id="JBHSMG010000004">
    <property type="protein sequence ID" value="MFC5503379.1"/>
    <property type="molecule type" value="Genomic_DNA"/>
</dbReference>
<comment type="caution">
    <text evidence="2">The sequence shown here is derived from an EMBL/GenBank/DDBJ whole genome shotgun (WGS) entry which is preliminary data.</text>
</comment>
<gene>
    <name evidence="2" type="ORF">ACFPJ4_14115</name>
</gene>
<reference evidence="3" key="1">
    <citation type="journal article" date="2019" name="Int. J. Syst. Evol. Microbiol.">
        <title>The Global Catalogue of Microorganisms (GCM) 10K type strain sequencing project: providing services to taxonomists for standard genome sequencing and annotation.</title>
        <authorList>
            <consortium name="The Broad Institute Genomics Platform"/>
            <consortium name="The Broad Institute Genome Sequencing Center for Infectious Disease"/>
            <person name="Wu L."/>
            <person name="Ma J."/>
        </authorList>
    </citation>
    <scope>NUCLEOTIDE SEQUENCE [LARGE SCALE GENOMIC DNA]</scope>
    <source>
        <strain evidence="3">CGMCC 4.6997</strain>
    </source>
</reference>
<evidence type="ECO:0008006" key="4">
    <source>
        <dbReference type="Google" id="ProtNLM"/>
    </source>
</evidence>
<name>A0ABW0NWZ5_9MICO</name>
<dbReference type="Gene3D" id="2.60.120.40">
    <property type="match status" value="1"/>
</dbReference>
<proteinExistence type="predicted"/>
<dbReference type="RefSeq" id="WP_386741090.1">
    <property type="nucleotide sequence ID" value="NZ_JBHSMG010000004.1"/>
</dbReference>
<feature type="compositionally biased region" description="Polar residues" evidence="1">
    <location>
        <begin position="49"/>
        <end position="58"/>
    </location>
</feature>
<organism evidence="2 3">
    <name type="scientific">Lysinimonas soli</name>
    <dbReference type="NCBI Taxonomy" id="1074233"/>
    <lineage>
        <taxon>Bacteria</taxon>
        <taxon>Bacillati</taxon>
        <taxon>Actinomycetota</taxon>
        <taxon>Actinomycetes</taxon>
        <taxon>Micrococcales</taxon>
        <taxon>Microbacteriaceae</taxon>
        <taxon>Lysinimonas</taxon>
    </lineage>
</organism>
<keyword evidence="3" id="KW-1185">Reference proteome</keyword>
<evidence type="ECO:0000313" key="3">
    <source>
        <dbReference type="Proteomes" id="UP001596039"/>
    </source>
</evidence>
<sequence>MPGPAGPIGPTGAAGAPGSGDSALFFALMPPDNAATVAPGQDVQFPQDGPTTSSGTSRISPSAFVLSTAGVYRVTFQVPVTESGQLVVTLDGVELPYTVTGRATGTSSIALSTLVDATAAGDIITVRNPIGGISALTITPLAGGIQPVSATLLIELVKAH</sequence>
<feature type="region of interest" description="Disordered" evidence="1">
    <location>
        <begin position="37"/>
        <end position="58"/>
    </location>
</feature>
<evidence type="ECO:0000313" key="2">
    <source>
        <dbReference type="EMBL" id="MFC5503379.1"/>
    </source>
</evidence>
<accession>A0ABW0NWZ5</accession>